<dbReference type="PIRSF" id="PIRSF024865">
    <property type="entry name" value="UCP024865"/>
    <property type="match status" value="1"/>
</dbReference>
<evidence type="ECO:0000313" key="2">
    <source>
        <dbReference type="EMBL" id="MFD2704241.1"/>
    </source>
</evidence>
<sequence length="152" mass="17882">MAFLTIGDKEYEAKVTFKFDRVANEKYASNEDEMNGFMSIYLGLLQYDNSSILNFWDCALAHLKKDKPSKEAIEEALEERIEQDGDTDALFREAFQALDWSGFYKKQVTSIWHEFMKPTEAAKDETDEQKQKREEHEEMAKMMRERRAELTA</sequence>
<feature type="region of interest" description="Disordered" evidence="1">
    <location>
        <begin position="118"/>
        <end position="152"/>
    </location>
</feature>
<organism evidence="2 3">
    <name type="scientific">Salibacterium lacus</name>
    <dbReference type="NCBI Taxonomy" id="1898109"/>
    <lineage>
        <taxon>Bacteria</taxon>
        <taxon>Bacillati</taxon>
        <taxon>Bacillota</taxon>
        <taxon>Bacilli</taxon>
        <taxon>Bacillales</taxon>
        <taxon>Bacillaceae</taxon>
    </lineage>
</organism>
<keyword evidence="3" id="KW-1185">Reference proteome</keyword>
<dbReference type="InterPro" id="IPR024410">
    <property type="entry name" value="Phage_TAC_12"/>
</dbReference>
<dbReference type="EMBL" id="JBHUML010000002">
    <property type="protein sequence ID" value="MFD2704241.1"/>
    <property type="molecule type" value="Genomic_DNA"/>
</dbReference>
<evidence type="ECO:0000313" key="3">
    <source>
        <dbReference type="Proteomes" id="UP001597520"/>
    </source>
</evidence>
<reference evidence="3" key="1">
    <citation type="journal article" date="2019" name="Int. J. Syst. Evol. Microbiol.">
        <title>The Global Catalogue of Microorganisms (GCM) 10K type strain sequencing project: providing services to taxonomists for standard genome sequencing and annotation.</title>
        <authorList>
            <consortium name="The Broad Institute Genomics Platform"/>
            <consortium name="The Broad Institute Genome Sequencing Center for Infectious Disease"/>
            <person name="Wu L."/>
            <person name="Ma J."/>
        </authorList>
    </citation>
    <scope>NUCLEOTIDE SEQUENCE [LARGE SCALE GENOMIC DNA]</scope>
    <source>
        <strain evidence="3">KCTC 33792</strain>
    </source>
</reference>
<proteinExistence type="predicted"/>
<gene>
    <name evidence="2" type="ORF">ACFSUB_02075</name>
</gene>
<evidence type="ECO:0000256" key="1">
    <source>
        <dbReference type="SAM" id="MobiDB-lite"/>
    </source>
</evidence>
<protein>
    <submittedName>
        <fullName evidence="2">Tail assembly chaperone</fullName>
    </submittedName>
</protein>
<comment type="caution">
    <text evidence="2">The sequence shown here is derived from an EMBL/GenBank/DDBJ whole genome shotgun (WGS) entry which is preliminary data.</text>
</comment>
<dbReference type="Pfam" id="PF12363">
    <property type="entry name" value="Phage_TAC_12"/>
    <property type="match status" value="1"/>
</dbReference>
<dbReference type="Proteomes" id="UP001597520">
    <property type="component" value="Unassembled WGS sequence"/>
</dbReference>
<accession>A0ABW5SWW3</accession>
<name>A0ABW5SWW3_9BACI</name>
<dbReference type="RefSeq" id="WP_380711529.1">
    <property type="nucleotide sequence ID" value="NZ_JBHUML010000002.1"/>
</dbReference>